<dbReference type="EMBL" id="BGPR01006744">
    <property type="protein sequence ID" value="GBN21495.1"/>
    <property type="molecule type" value="Genomic_DNA"/>
</dbReference>
<keyword evidence="2" id="KW-1185">Reference proteome</keyword>
<name>A0A4Y2M386_ARAVE</name>
<evidence type="ECO:0000313" key="1">
    <source>
        <dbReference type="EMBL" id="GBN21495.1"/>
    </source>
</evidence>
<reference evidence="1 2" key="1">
    <citation type="journal article" date="2019" name="Sci. Rep.">
        <title>Orb-weaving spider Araneus ventricosus genome elucidates the spidroin gene catalogue.</title>
        <authorList>
            <person name="Kono N."/>
            <person name="Nakamura H."/>
            <person name="Ohtoshi R."/>
            <person name="Moran D.A.P."/>
            <person name="Shinohara A."/>
            <person name="Yoshida Y."/>
            <person name="Fujiwara M."/>
            <person name="Mori M."/>
            <person name="Tomita M."/>
            <person name="Arakawa K."/>
        </authorList>
    </citation>
    <scope>NUCLEOTIDE SEQUENCE [LARGE SCALE GENOMIC DNA]</scope>
</reference>
<evidence type="ECO:0000313" key="2">
    <source>
        <dbReference type="Proteomes" id="UP000499080"/>
    </source>
</evidence>
<protein>
    <submittedName>
        <fullName evidence="1">Uncharacterized protein</fullName>
    </submittedName>
</protein>
<accession>A0A4Y2M386</accession>
<proteinExistence type="predicted"/>
<sequence>MPGRTLTFKGDSYCGERNSNDHLTLLLGANTDSSEEVTLTEGFSDPKLKECYINNENDVDKRDDKTVIMNEDWNLLRAEGTFEEYVNSDADILTL</sequence>
<dbReference type="Proteomes" id="UP000499080">
    <property type="component" value="Unassembled WGS sequence"/>
</dbReference>
<dbReference type="AlphaFoldDB" id="A0A4Y2M386"/>
<gene>
    <name evidence="1" type="ORF">AVEN_163171_1</name>
</gene>
<comment type="caution">
    <text evidence="1">The sequence shown here is derived from an EMBL/GenBank/DDBJ whole genome shotgun (WGS) entry which is preliminary data.</text>
</comment>
<organism evidence="1 2">
    <name type="scientific">Araneus ventricosus</name>
    <name type="common">Orbweaver spider</name>
    <name type="synonym">Epeira ventricosa</name>
    <dbReference type="NCBI Taxonomy" id="182803"/>
    <lineage>
        <taxon>Eukaryota</taxon>
        <taxon>Metazoa</taxon>
        <taxon>Ecdysozoa</taxon>
        <taxon>Arthropoda</taxon>
        <taxon>Chelicerata</taxon>
        <taxon>Arachnida</taxon>
        <taxon>Araneae</taxon>
        <taxon>Araneomorphae</taxon>
        <taxon>Entelegynae</taxon>
        <taxon>Araneoidea</taxon>
        <taxon>Araneidae</taxon>
        <taxon>Araneus</taxon>
    </lineage>
</organism>